<protein>
    <submittedName>
        <fullName evidence="2">Regulatory protein</fullName>
    </submittedName>
</protein>
<dbReference type="GO" id="GO:0003677">
    <property type="term" value="F:DNA binding"/>
    <property type="evidence" value="ECO:0007669"/>
    <property type="project" value="InterPro"/>
</dbReference>
<feature type="compositionally biased region" description="Acidic residues" evidence="1">
    <location>
        <begin position="138"/>
        <end position="153"/>
    </location>
</feature>
<feature type="region of interest" description="Disordered" evidence="1">
    <location>
        <begin position="130"/>
        <end position="168"/>
    </location>
</feature>
<dbReference type="EMBL" id="LJAM02000304">
    <property type="protein sequence ID" value="RAP70609.1"/>
    <property type="molecule type" value="Genomic_DNA"/>
</dbReference>
<dbReference type="Gene3D" id="1.10.260.40">
    <property type="entry name" value="lambda repressor-like DNA-binding domains"/>
    <property type="match status" value="1"/>
</dbReference>
<dbReference type="AlphaFoldDB" id="A0A328TJG9"/>
<evidence type="ECO:0000313" key="2">
    <source>
        <dbReference type="EMBL" id="RAP70609.1"/>
    </source>
</evidence>
<gene>
    <name evidence="2" type="ORF">ACZ87_02586</name>
</gene>
<organism evidence="2 3">
    <name type="scientific">Candidatus Erwinia dacicola</name>
    <dbReference type="NCBI Taxonomy" id="252393"/>
    <lineage>
        <taxon>Bacteria</taxon>
        <taxon>Pseudomonadati</taxon>
        <taxon>Pseudomonadota</taxon>
        <taxon>Gammaproteobacteria</taxon>
        <taxon>Enterobacterales</taxon>
        <taxon>Erwiniaceae</taxon>
        <taxon>Erwinia</taxon>
    </lineage>
</organism>
<sequence>MHGRNIKQCADDWDIKLSTLKNYFSRLEARPRYEVLSKISNKEKVSIEWLLNGVGSNEPSSQQKNTPNAKILWLNRLTEMLELLSDEDVEALTRQLTLKGVETILYLLDDDNIKLLRLDRVMKEKVLGLQPRTPEEVARDDEEARECGPDTEGETLPQSLASNSKRAG</sequence>
<dbReference type="Proteomes" id="UP000244334">
    <property type="component" value="Unassembled WGS sequence"/>
</dbReference>
<reference evidence="2" key="1">
    <citation type="submission" date="2018-04" db="EMBL/GenBank/DDBJ databases">
        <title>Genomes of the Obligate Erwinia dacicola and Facultative Enterobacter sp. OLF Endosymbionts of the Olive Fruit fly, Bactrocera oleae.</title>
        <authorList>
            <person name="Estes A.M."/>
            <person name="Hearn D.J."/>
            <person name="Agarwal S."/>
            <person name="Pierson E.A."/>
            <person name="Dunning-Hotopp J.C."/>
        </authorList>
    </citation>
    <scope>NUCLEOTIDE SEQUENCE [LARGE SCALE GENOMIC DNA]</scope>
    <source>
        <strain evidence="2">Oroville</strain>
    </source>
</reference>
<keyword evidence="3" id="KW-1185">Reference proteome</keyword>
<accession>A0A328TJG9</accession>
<feature type="compositionally biased region" description="Polar residues" evidence="1">
    <location>
        <begin position="156"/>
        <end position="168"/>
    </location>
</feature>
<dbReference type="InterPro" id="IPR010982">
    <property type="entry name" value="Lambda_DNA-bd_dom_sf"/>
</dbReference>
<evidence type="ECO:0000256" key="1">
    <source>
        <dbReference type="SAM" id="MobiDB-lite"/>
    </source>
</evidence>
<proteinExistence type="predicted"/>
<name>A0A328TJG9_9GAMM</name>
<evidence type="ECO:0000313" key="3">
    <source>
        <dbReference type="Proteomes" id="UP000244334"/>
    </source>
</evidence>
<comment type="caution">
    <text evidence="2">The sequence shown here is derived from an EMBL/GenBank/DDBJ whole genome shotgun (WGS) entry which is preliminary data.</text>
</comment>